<name>Q5W373_SIRV1</name>
<sequence length="164" mass="19213">MSTKIIYKCPIDNKDILILDTDTLDAIIGKCDHVFGYAVSPFYLVKFDYLTSYFHFIKEDDVCPKQFRVKSWSIKGLTYGICVLFKYVTRDKKELKKILEKLLYYSEDQAIYFILGDSTRREIIDKIKDMIKDMFVGYKADSEFCTPKIITIVGVLNKVTIYFL</sequence>
<reference evidence="1" key="1">
    <citation type="submission" date="2004-05" db="EMBL/GenBank/DDBJ databases">
        <title>Multiple variants of the archaeal rudivirus SIRV1: evolution of a population of DNA virus species.</title>
        <authorList>
            <person name="Peng X."/>
            <person name="Phan H."/>
            <person name="Kessler A."/>
            <person name="Garrett R.A."/>
            <person name="Prangishvili D."/>
        </authorList>
    </citation>
    <scope>NUCLEOTIDE SEQUENCE</scope>
</reference>
<dbReference type="EMBL" id="AJ703799">
    <property type="protein sequence ID" value="CAG28260.1"/>
    <property type="molecule type" value="Genomic_DNA"/>
</dbReference>
<evidence type="ECO:0000313" key="1">
    <source>
        <dbReference type="EMBL" id="CAG28260.1"/>
    </source>
</evidence>
<organism evidence="1">
    <name type="scientific">Sulfolobus islandicus rod-shaped virus 1</name>
    <name type="common">SIRV-1</name>
    <name type="synonym">Sulfolobus virus SIRV-1</name>
    <dbReference type="NCBI Taxonomy" id="157898"/>
    <lineage>
        <taxon>Viruses</taxon>
        <taxon>Adnaviria</taxon>
        <taxon>Zilligvirae</taxon>
        <taxon>Taleaviricota</taxon>
        <taxon>Tokiviricetes</taxon>
        <taxon>Ligamenvirales</taxon>
        <taxon>Rudiviridae</taxon>
        <taxon>Icerudivirus</taxon>
        <taxon>Icerudivirus kverkfjoellense</taxon>
        <taxon>Icerudivirus SIRV1</taxon>
    </lineage>
</organism>
<organismHost>
    <name type="scientific">Saccharolobus islandicus</name>
    <name type="common">Sulfolobus islandicus</name>
    <dbReference type="NCBI Taxonomy" id="43080"/>
</organismHost>
<proteinExistence type="predicted"/>
<accession>Q5W373</accession>
<protein>
    <submittedName>
        <fullName evidence="1">Uncharacterized protein</fullName>
    </submittedName>
</protein>